<dbReference type="InterPro" id="IPR003323">
    <property type="entry name" value="OTU_dom"/>
</dbReference>
<dbReference type="GO" id="GO:0004843">
    <property type="term" value="F:cysteine-type deubiquitinase activity"/>
    <property type="evidence" value="ECO:0007669"/>
    <property type="project" value="TreeGrafter"/>
</dbReference>
<dbReference type="PANTHER" id="PTHR12419">
    <property type="entry name" value="OTU DOMAIN CONTAINING PROTEIN"/>
    <property type="match status" value="1"/>
</dbReference>
<gene>
    <name evidence="4" type="ORF">PPROV_000122200</name>
</gene>
<dbReference type="EMBL" id="BNJQ01000003">
    <property type="protein sequence ID" value="GHP02465.1"/>
    <property type="molecule type" value="Genomic_DNA"/>
</dbReference>
<evidence type="ECO:0000313" key="5">
    <source>
        <dbReference type="Proteomes" id="UP000660262"/>
    </source>
</evidence>
<feature type="compositionally biased region" description="Acidic residues" evidence="2">
    <location>
        <begin position="116"/>
        <end position="126"/>
    </location>
</feature>
<dbReference type="AlphaFoldDB" id="A0A830H5Y2"/>
<dbReference type="Gene3D" id="3.90.70.80">
    <property type="match status" value="1"/>
</dbReference>
<dbReference type="PROSITE" id="PS50802">
    <property type="entry name" value="OTU"/>
    <property type="match status" value="1"/>
</dbReference>
<dbReference type="Proteomes" id="UP000660262">
    <property type="component" value="Unassembled WGS sequence"/>
</dbReference>
<feature type="region of interest" description="Disordered" evidence="2">
    <location>
        <begin position="25"/>
        <end position="157"/>
    </location>
</feature>
<feature type="compositionally biased region" description="Polar residues" evidence="2">
    <location>
        <begin position="274"/>
        <end position="284"/>
    </location>
</feature>
<evidence type="ECO:0000256" key="2">
    <source>
        <dbReference type="SAM" id="MobiDB-lite"/>
    </source>
</evidence>
<dbReference type="OrthoDB" id="415023at2759"/>
<dbReference type="InterPro" id="IPR038765">
    <property type="entry name" value="Papain-like_cys_pep_sf"/>
</dbReference>
<evidence type="ECO:0000259" key="3">
    <source>
        <dbReference type="PROSITE" id="PS50802"/>
    </source>
</evidence>
<comment type="caution">
    <text evidence="4">The sequence shown here is derived from an EMBL/GenBank/DDBJ whole genome shotgun (WGS) entry which is preliminary data.</text>
</comment>
<name>A0A830H5Y2_9CHLO</name>
<feature type="domain" description="OTU" evidence="3">
    <location>
        <begin position="339"/>
        <end position="465"/>
    </location>
</feature>
<reference evidence="4" key="1">
    <citation type="submission" date="2020-10" db="EMBL/GenBank/DDBJ databases">
        <title>Unveiling of a novel bifunctional photoreceptor, Dualchrome1, isolated from a cosmopolitan green alga.</title>
        <authorList>
            <person name="Suzuki S."/>
            <person name="Kawachi M."/>
        </authorList>
    </citation>
    <scope>NUCLEOTIDE SEQUENCE</scope>
    <source>
        <strain evidence="4">NIES 2893</strain>
    </source>
</reference>
<dbReference type="Pfam" id="PF02338">
    <property type="entry name" value="OTU"/>
    <property type="match status" value="1"/>
</dbReference>
<feature type="compositionally biased region" description="Acidic residues" evidence="2">
    <location>
        <begin position="39"/>
        <end position="50"/>
    </location>
</feature>
<dbReference type="InterPro" id="IPR050704">
    <property type="entry name" value="Peptidase_C85-like"/>
</dbReference>
<dbReference type="SUPFAM" id="SSF54001">
    <property type="entry name" value="Cysteine proteinases"/>
    <property type="match status" value="1"/>
</dbReference>
<evidence type="ECO:0000313" key="4">
    <source>
        <dbReference type="EMBL" id="GHP02465.1"/>
    </source>
</evidence>
<sequence length="474" mass="50974">MAGASVEDDAAIARMLALEYENTHMGTTHGFGYGRADFLDDAGALDDDSSDSSYGGSKRRAKRKAGSKTKSRSAGNSSSARRKKASKVATKSQGLPPCSEDANKENRAGQGRSVEGDDADLTEDDEKTIQEKTPPPPPPAGKTQPQGGNAGGGGQKSRATVTLGMLVDAGALTPGVDKLSVKCHGHTHKAELLQDGRIRFQEITFESPSAFSLYCKRMHNPTRRADDGWGSVTYDGVTLGDIKKKAQEGAGDVANAVRDAVAEAERAVAAKAATKQQSSKQNANKRPPVPTQPAQPVQPAVDRAHLRRAAAVVSNVGDCDEDVDMARALLDSRLEQCKLVEKEMASDGNCQFRALADQLYSKESVHAEVRQKVVQELSSNRERYEPFVDGNYDVYVTRMQMDKEWGDGVTLQAASDAYGVNISVITSYSEKFFIELTPEVPKMPEEQTLRLSLFVDTHYNSVYPSSEPAAAAGA</sequence>
<dbReference type="CDD" id="cd22751">
    <property type="entry name" value="OTU_plant_OTU9-like"/>
    <property type="match status" value="1"/>
</dbReference>
<keyword evidence="5" id="KW-1185">Reference proteome</keyword>
<dbReference type="InterPro" id="IPR040843">
    <property type="entry name" value="RAMA"/>
</dbReference>
<dbReference type="Pfam" id="PF18755">
    <property type="entry name" value="RAMA"/>
    <property type="match status" value="1"/>
</dbReference>
<feature type="region of interest" description="Disordered" evidence="2">
    <location>
        <begin position="269"/>
        <end position="301"/>
    </location>
</feature>
<proteinExistence type="inferred from homology"/>
<comment type="similarity">
    <text evidence="1">Belongs to the peptidase C85 family.</text>
</comment>
<organism evidence="4 5">
    <name type="scientific">Pycnococcus provasolii</name>
    <dbReference type="NCBI Taxonomy" id="41880"/>
    <lineage>
        <taxon>Eukaryota</taxon>
        <taxon>Viridiplantae</taxon>
        <taxon>Chlorophyta</taxon>
        <taxon>Pseudoscourfieldiophyceae</taxon>
        <taxon>Pseudoscourfieldiales</taxon>
        <taxon>Pycnococcaceae</taxon>
        <taxon>Pycnococcus</taxon>
    </lineage>
</organism>
<evidence type="ECO:0000256" key="1">
    <source>
        <dbReference type="ARBA" id="ARBA00010407"/>
    </source>
</evidence>
<feature type="compositionally biased region" description="Basic residues" evidence="2">
    <location>
        <begin position="57"/>
        <end position="71"/>
    </location>
</feature>
<dbReference type="GO" id="GO:0016579">
    <property type="term" value="P:protein deubiquitination"/>
    <property type="evidence" value="ECO:0007669"/>
    <property type="project" value="TreeGrafter"/>
</dbReference>
<accession>A0A830H5Y2</accession>
<dbReference type="PANTHER" id="PTHR12419:SF111">
    <property type="entry name" value="OVARIAN TUMOR DOMAIN-CONTAINING DEUBIQUITINATING ENZYME 9"/>
    <property type="match status" value="1"/>
</dbReference>
<protein>
    <recommendedName>
        <fullName evidence="3">OTU domain-containing protein</fullName>
    </recommendedName>
</protein>